<keyword evidence="4" id="KW-0812">Transmembrane</keyword>
<dbReference type="Gene3D" id="4.10.400.10">
    <property type="entry name" value="Low-density Lipoprotein Receptor"/>
    <property type="match status" value="1"/>
</dbReference>
<evidence type="ECO:0000256" key="1">
    <source>
        <dbReference type="ARBA" id="ARBA00022737"/>
    </source>
</evidence>
<keyword evidence="4" id="KW-0472">Membrane</keyword>
<dbReference type="SUPFAM" id="SSF49854">
    <property type="entry name" value="Spermadhesin, CUB domain"/>
    <property type="match status" value="1"/>
</dbReference>
<comment type="caution">
    <text evidence="3">Lacks conserved residue(s) required for the propagation of feature annotation.</text>
</comment>
<dbReference type="Pfam" id="PF00431">
    <property type="entry name" value="CUB"/>
    <property type="match status" value="1"/>
</dbReference>
<dbReference type="InterPro" id="IPR000859">
    <property type="entry name" value="CUB_dom"/>
</dbReference>
<accession>A0AAV5U327</accession>
<evidence type="ECO:0000256" key="2">
    <source>
        <dbReference type="ARBA" id="ARBA00023157"/>
    </source>
</evidence>
<evidence type="ECO:0000256" key="3">
    <source>
        <dbReference type="PROSITE-ProRule" id="PRU00059"/>
    </source>
</evidence>
<reference evidence="6" key="1">
    <citation type="submission" date="2023-10" db="EMBL/GenBank/DDBJ databases">
        <title>Genome assembly of Pristionchus species.</title>
        <authorList>
            <person name="Yoshida K."/>
            <person name="Sommer R.J."/>
        </authorList>
    </citation>
    <scope>NUCLEOTIDE SEQUENCE</scope>
    <source>
        <strain evidence="6">RS0144</strain>
    </source>
</reference>
<keyword evidence="1" id="KW-0677">Repeat</keyword>
<dbReference type="InterPro" id="IPR036055">
    <property type="entry name" value="LDL_receptor-like_sf"/>
</dbReference>
<name>A0AAV5U327_9BILA</name>
<evidence type="ECO:0000256" key="4">
    <source>
        <dbReference type="SAM" id="Phobius"/>
    </source>
</evidence>
<proteinExistence type="predicted"/>
<dbReference type="SMART" id="SM00042">
    <property type="entry name" value="CUB"/>
    <property type="match status" value="1"/>
</dbReference>
<keyword evidence="4" id="KW-1133">Transmembrane helix</keyword>
<dbReference type="AlphaFoldDB" id="A0AAV5U327"/>
<feature type="domain" description="CUB" evidence="5">
    <location>
        <begin position="51"/>
        <end position="182"/>
    </location>
</feature>
<dbReference type="PROSITE" id="PS01180">
    <property type="entry name" value="CUB"/>
    <property type="match status" value="1"/>
</dbReference>
<dbReference type="EMBL" id="BTSX01000005">
    <property type="protein sequence ID" value="GMT00630.1"/>
    <property type="molecule type" value="Genomic_DNA"/>
</dbReference>
<keyword evidence="2" id="KW-1015">Disulfide bond</keyword>
<evidence type="ECO:0000313" key="6">
    <source>
        <dbReference type="EMBL" id="GMT00630.1"/>
    </source>
</evidence>
<organism evidence="6 7">
    <name type="scientific">Pristionchus entomophagus</name>
    <dbReference type="NCBI Taxonomy" id="358040"/>
    <lineage>
        <taxon>Eukaryota</taxon>
        <taxon>Metazoa</taxon>
        <taxon>Ecdysozoa</taxon>
        <taxon>Nematoda</taxon>
        <taxon>Chromadorea</taxon>
        <taxon>Rhabditida</taxon>
        <taxon>Rhabditina</taxon>
        <taxon>Diplogasteromorpha</taxon>
        <taxon>Diplogasteroidea</taxon>
        <taxon>Neodiplogasteridae</taxon>
        <taxon>Pristionchus</taxon>
    </lineage>
</organism>
<feature type="transmembrane region" description="Helical" evidence="4">
    <location>
        <begin position="246"/>
        <end position="266"/>
    </location>
</feature>
<dbReference type="CDD" id="cd00041">
    <property type="entry name" value="CUB"/>
    <property type="match status" value="1"/>
</dbReference>
<protein>
    <recommendedName>
        <fullName evidence="5">CUB domain-containing protein</fullName>
    </recommendedName>
</protein>
<dbReference type="InterPro" id="IPR035914">
    <property type="entry name" value="Sperma_CUB_dom_sf"/>
</dbReference>
<keyword evidence="7" id="KW-1185">Reference proteome</keyword>
<evidence type="ECO:0000313" key="7">
    <source>
        <dbReference type="Proteomes" id="UP001432027"/>
    </source>
</evidence>
<sequence length="284" mass="31692">MCGSTQPPTMNTLQHHLTIILVSHSGKGNHSGFSIQYKIEREENIRPLSECYQESSGVSGRIISPGWPQSFLPNTSCQWLIRVPPTQKILIQPLYVHISTLEECERAHLIIMDGYKFDTSFHPNQNQNGDMARFCGSAISHHGDNQLSYISTSNRILIKFRSNERTLISGERFGFKISWTAIERINEGESLSCPSLSCQSPICIEYTQGACSKSTICVNSSVSCDGHSDCPFTDFSDESGCGWREMATLSIISSSILSLILILFICTERHRRARKAFLIANSCS</sequence>
<evidence type="ECO:0000259" key="5">
    <source>
        <dbReference type="PROSITE" id="PS01180"/>
    </source>
</evidence>
<dbReference type="Proteomes" id="UP001432027">
    <property type="component" value="Unassembled WGS sequence"/>
</dbReference>
<gene>
    <name evidence="6" type="ORF">PENTCL1PPCAC_22804</name>
</gene>
<dbReference type="PANTHER" id="PTHR24251">
    <property type="entry name" value="OVOCHYMASE-RELATED"/>
    <property type="match status" value="1"/>
</dbReference>
<dbReference type="Gene3D" id="2.60.120.290">
    <property type="entry name" value="Spermadhesin, CUB domain"/>
    <property type="match status" value="1"/>
</dbReference>
<comment type="caution">
    <text evidence="6">The sequence shown here is derived from an EMBL/GenBank/DDBJ whole genome shotgun (WGS) entry which is preliminary data.</text>
</comment>